<evidence type="ECO:0000256" key="3">
    <source>
        <dbReference type="PROSITE-ProRule" id="PRU00209"/>
    </source>
</evidence>
<accession>A0A0D8XBY6</accession>
<dbReference type="Gene3D" id="3.30.56.10">
    <property type="match status" value="1"/>
</dbReference>
<keyword evidence="6" id="KW-1185">Reference proteome</keyword>
<protein>
    <recommendedName>
        <fullName evidence="4">tRNA-binding domain-containing protein</fullName>
    </recommendedName>
</protein>
<keyword evidence="2 3" id="KW-0694">RNA-binding</keyword>
<dbReference type="AlphaFoldDB" id="A0A0D8XBY6"/>
<evidence type="ECO:0000256" key="1">
    <source>
        <dbReference type="ARBA" id="ARBA00022555"/>
    </source>
</evidence>
<evidence type="ECO:0000313" key="5">
    <source>
        <dbReference type="EMBL" id="KJH42135.1"/>
    </source>
</evidence>
<evidence type="ECO:0000259" key="4">
    <source>
        <dbReference type="PROSITE" id="PS50886"/>
    </source>
</evidence>
<dbReference type="PROSITE" id="PS50886">
    <property type="entry name" value="TRBD"/>
    <property type="match status" value="1"/>
</dbReference>
<dbReference type="GO" id="GO:0000049">
    <property type="term" value="F:tRNA binding"/>
    <property type="evidence" value="ECO:0007669"/>
    <property type="project" value="UniProtKB-UniRule"/>
</dbReference>
<feature type="domain" description="TRNA-binding" evidence="4">
    <location>
        <begin position="38"/>
        <end position="161"/>
    </location>
</feature>
<organism evidence="5 6">
    <name type="scientific">Dictyocaulus viviparus</name>
    <name type="common">Bovine lungworm</name>
    <dbReference type="NCBI Taxonomy" id="29172"/>
    <lineage>
        <taxon>Eukaryota</taxon>
        <taxon>Metazoa</taxon>
        <taxon>Ecdysozoa</taxon>
        <taxon>Nematoda</taxon>
        <taxon>Chromadorea</taxon>
        <taxon>Rhabditida</taxon>
        <taxon>Rhabditina</taxon>
        <taxon>Rhabditomorpha</taxon>
        <taxon>Strongyloidea</taxon>
        <taxon>Metastrongylidae</taxon>
        <taxon>Dictyocaulus</taxon>
    </lineage>
</organism>
<evidence type="ECO:0000256" key="2">
    <source>
        <dbReference type="ARBA" id="ARBA00022884"/>
    </source>
</evidence>
<dbReference type="InterPro" id="IPR002547">
    <property type="entry name" value="tRNA-bd_dom"/>
</dbReference>
<name>A0A0D8XBY6_DICVI</name>
<reference evidence="6" key="2">
    <citation type="journal article" date="2016" name="Sci. Rep.">
        <title>Dictyocaulus viviparus genome, variome and transcriptome elucidate lungworm biology and support future intervention.</title>
        <authorList>
            <person name="McNulty S.N."/>
            <person name="Strube C."/>
            <person name="Rosa B.A."/>
            <person name="Martin J.C."/>
            <person name="Tyagi R."/>
            <person name="Choi Y.J."/>
            <person name="Wang Q."/>
            <person name="Hallsworth Pepin K."/>
            <person name="Zhang X."/>
            <person name="Ozersky P."/>
            <person name="Wilson R.K."/>
            <person name="Sternberg P.W."/>
            <person name="Gasser R.B."/>
            <person name="Mitreva M."/>
        </authorList>
    </citation>
    <scope>NUCLEOTIDE SEQUENCE [LARGE SCALE GENOMIC DNA]</scope>
    <source>
        <strain evidence="6">HannoverDv2000</strain>
    </source>
</reference>
<gene>
    <name evidence="5" type="ORF">DICVIV_11892</name>
</gene>
<sequence>MLHENVIRTSKLKHYKLNGLAGGIGVERIARSGTKVEILQTEYLVIGQVVEIKQHTYSPDKLVCTIKIKADDKGDEKITTVCKKEMLIDKKIIKKYVIVALNGCEIDGKTVVEKDMKGIISQGIICTYNQLARSKYPNKLFEKEHDEIVILDYGNIGDSHTDKYIAMDDCLFDITLSHNRDELHGVKYIARELSTNLKLKFTGHEEPHK</sequence>
<dbReference type="Proteomes" id="UP000053766">
    <property type="component" value="Unassembled WGS sequence"/>
</dbReference>
<evidence type="ECO:0000313" key="6">
    <source>
        <dbReference type="Proteomes" id="UP000053766"/>
    </source>
</evidence>
<reference evidence="5 6" key="1">
    <citation type="submission" date="2013-11" db="EMBL/GenBank/DDBJ databases">
        <title>Draft genome of the bovine lungworm Dictyocaulus viviparus.</title>
        <authorList>
            <person name="Mitreva M."/>
        </authorList>
    </citation>
    <scope>NUCLEOTIDE SEQUENCE [LARGE SCALE GENOMIC DNA]</scope>
    <source>
        <strain evidence="5 6">HannoverDv2000</strain>
    </source>
</reference>
<keyword evidence="1 3" id="KW-0820">tRNA-binding</keyword>
<dbReference type="InterPro" id="IPR012340">
    <property type="entry name" value="NA-bd_OB-fold"/>
</dbReference>
<dbReference type="EMBL" id="KN716705">
    <property type="protein sequence ID" value="KJH42135.1"/>
    <property type="molecule type" value="Genomic_DNA"/>
</dbReference>
<dbReference type="SUPFAM" id="SSF50249">
    <property type="entry name" value="Nucleic acid-binding proteins"/>
    <property type="match status" value="1"/>
</dbReference>
<proteinExistence type="predicted"/>
<dbReference type="Gene3D" id="2.40.50.140">
    <property type="entry name" value="Nucleic acid-binding proteins"/>
    <property type="match status" value="1"/>
</dbReference>